<evidence type="ECO:0000256" key="3">
    <source>
        <dbReference type="ARBA" id="ARBA00022884"/>
    </source>
</evidence>
<evidence type="ECO:0000256" key="2">
    <source>
        <dbReference type="ARBA" id="ARBA00022814"/>
    </source>
</evidence>
<evidence type="ECO:0000313" key="9">
    <source>
        <dbReference type="Proteomes" id="UP000003571"/>
    </source>
</evidence>
<evidence type="ECO:0000256" key="4">
    <source>
        <dbReference type="ARBA" id="ARBA00023015"/>
    </source>
</evidence>
<comment type="similarity">
    <text evidence="1 6">Belongs to the NusB family.</text>
</comment>
<dbReference type="PANTHER" id="PTHR11078">
    <property type="entry name" value="N UTILIZATION SUBSTANCE PROTEIN B-RELATED"/>
    <property type="match status" value="1"/>
</dbReference>
<dbReference type="InterPro" id="IPR006027">
    <property type="entry name" value="NusB_RsmB_TIM44"/>
</dbReference>
<dbReference type="GO" id="GO:0005829">
    <property type="term" value="C:cytosol"/>
    <property type="evidence" value="ECO:0007669"/>
    <property type="project" value="TreeGrafter"/>
</dbReference>
<dbReference type="SUPFAM" id="SSF48013">
    <property type="entry name" value="NusB-like"/>
    <property type="match status" value="1"/>
</dbReference>
<protein>
    <recommendedName>
        <fullName evidence="6">Transcription antitermination protein NusB</fullName>
    </recommendedName>
    <alternativeName>
        <fullName evidence="6">Antitermination factor NusB</fullName>
    </alternativeName>
</protein>
<dbReference type="Pfam" id="PF01029">
    <property type="entry name" value="NusB"/>
    <property type="match status" value="1"/>
</dbReference>
<comment type="function">
    <text evidence="6">Involved in transcription antitermination. Required for transcription of ribosomal RNA (rRNA) genes. Binds specifically to the boxA antiterminator sequence of the ribosomal RNA (rrn) operons.</text>
</comment>
<keyword evidence="3 6" id="KW-0694">RNA-binding</keyword>
<evidence type="ECO:0000256" key="6">
    <source>
        <dbReference type="HAMAP-Rule" id="MF_00073"/>
    </source>
</evidence>
<dbReference type="HAMAP" id="MF_00073">
    <property type="entry name" value="NusB"/>
    <property type="match status" value="1"/>
</dbReference>
<dbReference type="GO" id="GO:0031564">
    <property type="term" value="P:transcription antitermination"/>
    <property type="evidence" value="ECO:0007669"/>
    <property type="project" value="UniProtKB-KW"/>
</dbReference>
<dbReference type="PANTHER" id="PTHR11078:SF3">
    <property type="entry name" value="ANTITERMINATION NUSB DOMAIN-CONTAINING PROTEIN"/>
    <property type="match status" value="1"/>
</dbReference>
<comment type="caution">
    <text evidence="8">The sequence shown here is derived from an EMBL/GenBank/DDBJ whole genome shotgun (WGS) entry which is preliminary data.</text>
</comment>
<gene>
    <name evidence="6" type="primary">nusB</name>
    <name evidence="8" type="ORF">TresaDRAFT_2674</name>
</gene>
<organism evidence="8 9">
    <name type="scientific">Treponema saccharophilum DSM 2985</name>
    <dbReference type="NCBI Taxonomy" id="907348"/>
    <lineage>
        <taxon>Bacteria</taxon>
        <taxon>Pseudomonadati</taxon>
        <taxon>Spirochaetota</taxon>
        <taxon>Spirochaetia</taxon>
        <taxon>Spirochaetales</taxon>
        <taxon>Treponemataceae</taxon>
        <taxon>Treponema</taxon>
    </lineage>
</organism>
<name>H7EHP4_9SPIR</name>
<dbReference type="PATRIC" id="fig|907348.3.peg.316"/>
<dbReference type="NCBIfam" id="TIGR01951">
    <property type="entry name" value="nusB"/>
    <property type="match status" value="1"/>
</dbReference>
<dbReference type="Gene3D" id="1.10.940.10">
    <property type="entry name" value="NusB-like"/>
    <property type="match status" value="1"/>
</dbReference>
<reference evidence="8 9" key="1">
    <citation type="submission" date="2011-09" db="EMBL/GenBank/DDBJ databases">
        <title>The draft genome of Treponema saccharophilum DSM 2985.</title>
        <authorList>
            <consortium name="US DOE Joint Genome Institute (JGI-PGF)"/>
            <person name="Lucas S."/>
            <person name="Copeland A."/>
            <person name="Lapidus A."/>
            <person name="Glavina del Rio T."/>
            <person name="Dalin E."/>
            <person name="Tice H."/>
            <person name="Bruce D."/>
            <person name="Goodwin L."/>
            <person name="Pitluck S."/>
            <person name="Peters L."/>
            <person name="Kyrpides N."/>
            <person name="Mavromatis K."/>
            <person name="Ivanova N."/>
            <person name="Markowitz V."/>
            <person name="Cheng J.-F."/>
            <person name="Hugenholtz P."/>
            <person name="Woyke T."/>
            <person name="Wu D."/>
            <person name="Gronow S."/>
            <person name="Wellnitz S."/>
            <person name="Brambilla E."/>
            <person name="Klenk H.-P."/>
            <person name="Eisen J.A."/>
        </authorList>
    </citation>
    <scope>NUCLEOTIDE SEQUENCE [LARGE SCALE GENOMIC DNA]</scope>
    <source>
        <strain evidence="8 9">DSM 2985</strain>
    </source>
</reference>
<dbReference type="AlphaFoldDB" id="H7EHP4"/>
<feature type="domain" description="NusB/RsmB/TIM44" evidence="7">
    <location>
        <begin position="4"/>
        <end position="144"/>
    </location>
</feature>
<dbReference type="InterPro" id="IPR035926">
    <property type="entry name" value="NusB-like_sf"/>
</dbReference>
<keyword evidence="5 6" id="KW-0804">Transcription</keyword>
<keyword evidence="9" id="KW-1185">Reference proteome</keyword>
<dbReference type="OrthoDB" id="9811381at2"/>
<dbReference type="CDD" id="cd00619">
    <property type="entry name" value="Terminator_NusB"/>
    <property type="match status" value="1"/>
</dbReference>
<dbReference type="GO" id="GO:0003723">
    <property type="term" value="F:RNA binding"/>
    <property type="evidence" value="ECO:0007669"/>
    <property type="project" value="UniProtKB-UniRule"/>
</dbReference>
<evidence type="ECO:0000259" key="7">
    <source>
        <dbReference type="Pfam" id="PF01029"/>
    </source>
</evidence>
<dbReference type="STRING" id="907348.TresaDRAFT_2674"/>
<dbReference type="RefSeq" id="WP_002702230.1">
    <property type="nucleotide sequence ID" value="NZ_AGRW01000029.1"/>
</dbReference>
<keyword evidence="4 6" id="KW-0805">Transcription regulation</keyword>
<accession>H7EHP4</accession>
<dbReference type="EMBL" id="AGRW01000029">
    <property type="protein sequence ID" value="EIC02920.1"/>
    <property type="molecule type" value="Genomic_DNA"/>
</dbReference>
<dbReference type="eggNOG" id="COG0781">
    <property type="taxonomic scope" value="Bacteria"/>
</dbReference>
<dbReference type="InterPro" id="IPR011605">
    <property type="entry name" value="NusB_fam"/>
</dbReference>
<evidence type="ECO:0000313" key="8">
    <source>
        <dbReference type="EMBL" id="EIC02920.1"/>
    </source>
</evidence>
<sequence length="152" mass="17382">MSRRKSRILAFQGLYSFEVGKIPLDEILKFDWNFAEPDDRDSEDSSEKESEPVDSIVFARMIVSGTIEHLEEIDGIIKNHLKTWDIERVNKVSLSILRMSVYSLKYQTDIQPSIVIDEAIHIAKEFGPDGSFKFVNAILDNIKKFLNGESAD</sequence>
<dbReference type="GO" id="GO:0006353">
    <property type="term" value="P:DNA-templated transcription termination"/>
    <property type="evidence" value="ECO:0007669"/>
    <property type="project" value="UniProtKB-UniRule"/>
</dbReference>
<evidence type="ECO:0000256" key="1">
    <source>
        <dbReference type="ARBA" id="ARBA00005952"/>
    </source>
</evidence>
<proteinExistence type="inferred from homology"/>
<dbReference type="Proteomes" id="UP000003571">
    <property type="component" value="Unassembled WGS sequence"/>
</dbReference>
<keyword evidence="2 6" id="KW-0889">Transcription antitermination</keyword>
<evidence type="ECO:0000256" key="5">
    <source>
        <dbReference type="ARBA" id="ARBA00023163"/>
    </source>
</evidence>